<evidence type="ECO:0000313" key="2">
    <source>
        <dbReference type="EMBL" id="GEL23025.1"/>
    </source>
</evidence>
<dbReference type="OrthoDB" id="3576409at2"/>
<feature type="transmembrane region" description="Helical" evidence="1">
    <location>
        <begin position="45"/>
        <end position="67"/>
    </location>
</feature>
<protein>
    <submittedName>
        <fullName evidence="2">Uncharacterized protein</fullName>
    </submittedName>
</protein>
<dbReference type="AlphaFoldDB" id="A0A511DE04"/>
<keyword evidence="1" id="KW-0472">Membrane</keyword>
<proteinExistence type="predicted"/>
<dbReference type="Proteomes" id="UP000321685">
    <property type="component" value="Unassembled WGS sequence"/>
</dbReference>
<keyword evidence="1" id="KW-1133">Transmembrane helix</keyword>
<feature type="transmembrane region" description="Helical" evidence="1">
    <location>
        <begin position="79"/>
        <end position="101"/>
    </location>
</feature>
<gene>
    <name evidence="2" type="ORF">PSU4_19790</name>
</gene>
<evidence type="ECO:0000256" key="1">
    <source>
        <dbReference type="SAM" id="Phobius"/>
    </source>
</evidence>
<dbReference type="RefSeq" id="WP_147105287.1">
    <property type="nucleotide sequence ID" value="NZ_BJVJ01000014.1"/>
</dbReference>
<keyword evidence="1" id="KW-0812">Transmembrane</keyword>
<keyword evidence="3" id="KW-1185">Reference proteome</keyword>
<feature type="transmembrane region" description="Helical" evidence="1">
    <location>
        <begin position="6"/>
        <end position="25"/>
    </location>
</feature>
<sequence>MTTGQYLVFLVVALALTVAVGRVLFLSGEPFLEEVFQSKETARSLNLLLTVLFHLLTLGVLAIISTIEVPVEGVLQTMVTKFGVVLVIVGIAYGVSMLVLFRVRERRRAAVTAENVQVRIAEQRSRPAGGEPVPPPN</sequence>
<dbReference type="EMBL" id="BJVJ01000014">
    <property type="protein sequence ID" value="GEL23025.1"/>
    <property type="molecule type" value="Genomic_DNA"/>
</dbReference>
<name>A0A511DE04_9PSEU</name>
<comment type="caution">
    <text evidence="2">The sequence shown here is derived from an EMBL/GenBank/DDBJ whole genome shotgun (WGS) entry which is preliminary data.</text>
</comment>
<evidence type="ECO:0000313" key="3">
    <source>
        <dbReference type="Proteomes" id="UP000321685"/>
    </source>
</evidence>
<accession>A0A511DE04</accession>
<organism evidence="2 3">
    <name type="scientific">Pseudonocardia sulfidoxydans NBRC 16205</name>
    <dbReference type="NCBI Taxonomy" id="1223511"/>
    <lineage>
        <taxon>Bacteria</taxon>
        <taxon>Bacillati</taxon>
        <taxon>Actinomycetota</taxon>
        <taxon>Actinomycetes</taxon>
        <taxon>Pseudonocardiales</taxon>
        <taxon>Pseudonocardiaceae</taxon>
        <taxon>Pseudonocardia</taxon>
    </lineage>
</organism>
<reference evidence="2 3" key="1">
    <citation type="submission" date="2019-07" db="EMBL/GenBank/DDBJ databases">
        <title>Whole genome shotgun sequence of Pseudonocardia sulfidoxydans NBRC 16205.</title>
        <authorList>
            <person name="Hosoyama A."/>
            <person name="Uohara A."/>
            <person name="Ohji S."/>
            <person name="Ichikawa N."/>
        </authorList>
    </citation>
    <scope>NUCLEOTIDE SEQUENCE [LARGE SCALE GENOMIC DNA]</scope>
    <source>
        <strain evidence="2 3">NBRC 16205</strain>
    </source>
</reference>